<proteinExistence type="predicted"/>
<accession>A0ABU6ZTH0</accession>
<protein>
    <submittedName>
        <fullName evidence="2">Uncharacterized protein</fullName>
    </submittedName>
</protein>
<reference evidence="2 3" key="1">
    <citation type="journal article" date="2023" name="Plants (Basel)">
        <title>Bridging the Gap: Combining Genomics and Transcriptomics Approaches to Understand Stylosanthes scabra, an Orphan Legume from the Brazilian Caatinga.</title>
        <authorList>
            <person name="Ferreira-Neto J.R.C."/>
            <person name="da Silva M.D."/>
            <person name="Binneck E."/>
            <person name="de Melo N.F."/>
            <person name="da Silva R.H."/>
            <person name="de Melo A.L.T.M."/>
            <person name="Pandolfi V."/>
            <person name="Bustamante F.O."/>
            <person name="Brasileiro-Vidal A.C."/>
            <person name="Benko-Iseppon A.M."/>
        </authorList>
    </citation>
    <scope>NUCLEOTIDE SEQUENCE [LARGE SCALE GENOMIC DNA]</scope>
    <source>
        <tissue evidence="2">Leaves</tissue>
    </source>
</reference>
<comment type="caution">
    <text evidence="2">The sequence shown here is derived from an EMBL/GenBank/DDBJ whole genome shotgun (WGS) entry which is preliminary data.</text>
</comment>
<dbReference type="EMBL" id="JASCZI010273772">
    <property type="protein sequence ID" value="MED6225305.1"/>
    <property type="molecule type" value="Genomic_DNA"/>
</dbReference>
<evidence type="ECO:0000313" key="3">
    <source>
        <dbReference type="Proteomes" id="UP001341840"/>
    </source>
</evidence>
<sequence>MRKQASILLGRSFLKTSPTHRHGSWRLCVLQPDPTTPRHPLIKPRRGHQLFLSMLRHGNPRICVDHHSSAPEQAESTPRRDPGSLGVAHTFSTTFRVEATQVSSSTSRVHA</sequence>
<dbReference type="Proteomes" id="UP001341840">
    <property type="component" value="Unassembled WGS sequence"/>
</dbReference>
<feature type="region of interest" description="Disordered" evidence="1">
    <location>
        <begin position="65"/>
        <end position="87"/>
    </location>
</feature>
<name>A0ABU6ZTH0_9FABA</name>
<keyword evidence="3" id="KW-1185">Reference proteome</keyword>
<evidence type="ECO:0000256" key="1">
    <source>
        <dbReference type="SAM" id="MobiDB-lite"/>
    </source>
</evidence>
<gene>
    <name evidence="2" type="ORF">PIB30_092504</name>
</gene>
<evidence type="ECO:0000313" key="2">
    <source>
        <dbReference type="EMBL" id="MED6225305.1"/>
    </source>
</evidence>
<organism evidence="2 3">
    <name type="scientific">Stylosanthes scabra</name>
    <dbReference type="NCBI Taxonomy" id="79078"/>
    <lineage>
        <taxon>Eukaryota</taxon>
        <taxon>Viridiplantae</taxon>
        <taxon>Streptophyta</taxon>
        <taxon>Embryophyta</taxon>
        <taxon>Tracheophyta</taxon>
        <taxon>Spermatophyta</taxon>
        <taxon>Magnoliopsida</taxon>
        <taxon>eudicotyledons</taxon>
        <taxon>Gunneridae</taxon>
        <taxon>Pentapetalae</taxon>
        <taxon>rosids</taxon>
        <taxon>fabids</taxon>
        <taxon>Fabales</taxon>
        <taxon>Fabaceae</taxon>
        <taxon>Papilionoideae</taxon>
        <taxon>50 kb inversion clade</taxon>
        <taxon>dalbergioids sensu lato</taxon>
        <taxon>Dalbergieae</taxon>
        <taxon>Pterocarpus clade</taxon>
        <taxon>Stylosanthes</taxon>
    </lineage>
</organism>